<dbReference type="Proteomes" id="UP000295722">
    <property type="component" value="Unassembled WGS sequence"/>
</dbReference>
<dbReference type="AlphaFoldDB" id="A0A4R5M981"/>
<feature type="transmembrane region" description="Helical" evidence="4">
    <location>
        <begin position="20"/>
        <end position="41"/>
    </location>
</feature>
<feature type="transmembrane region" description="Helical" evidence="4">
    <location>
        <begin position="174"/>
        <end position="192"/>
    </location>
</feature>
<feature type="transmembrane region" description="Helical" evidence="4">
    <location>
        <begin position="109"/>
        <end position="129"/>
    </location>
</feature>
<evidence type="ECO:0000256" key="3">
    <source>
        <dbReference type="ARBA" id="ARBA00023136"/>
    </source>
</evidence>
<dbReference type="InterPro" id="IPR026355">
    <property type="entry name" value="Oxa/Form_antiport"/>
</dbReference>
<dbReference type="SUPFAM" id="SSF103473">
    <property type="entry name" value="MFS general substrate transporter"/>
    <property type="match status" value="1"/>
</dbReference>
<keyword evidence="3 4" id="KW-0472">Membrane</keyword>
<reference evidence="6 7" key="1">
    <citation type="submission" date="2019-03" db="EMBL/GenBank/DDBJ databases">
        <title>Paraburkholderia sp. 4M-K11, isolated from subtropical forest soil.</title>
        <authorList>
            <person name="Gao Z.-H."/>
            <person name="Qiu L.-H."/>
        </authorList>
    </citation>
    <scope>NUCLEOTIDE SEQUENCE [LARGE SCALE GENOMIC DNA]</scope>
    <source>
        <strain evidence="6 7">4M-K11</strain>
    </source>
</reference>
<dbReference type="InterPro" id="IPR050327">
    <property type="entry name" value="Proton-linked_MCT"/>
</dbReference>
<feature type="transmembrane region" description="Helical" evidence="4">
    <location>
        <begin position="141"/>
        <end position="162"/>
    </location>
</feature>
<dbReference type="GO" id="GO:0016020">
    <property type="term" value="C:membrane"/>
    <property type="evidence" value="ECO:0007669"/>
    <property type="project" value="InterPro"/>
</dbReference>
<proteinExistence type="predicted"/>
<sequence length="441" mass="46806">MTNEAASPATGILGNRWFQLFLGILCMGLVTNLQYGWTLFVKPMHETMKWSEAGIQVAFTVFVLVETWLIPIEGWLVDRYGPRPVAAAGGLLIALAWTLNGFAATLPELYIGSAIAGVGAGCVYGTCVGNALKWFPDRRGFASGLTAAGYGVGAALTVIPIANSIASNGYKATFIRFALILGFSVFVIALFMRRPPHSLASRKRAGVAGDIDREYSPAQVVRTPVFWCLYVVLTLVCAGGLLASAQIAPIAKDFGIASKPILFIGATLPLLTLTMTIDNIVNGLTRPLSGLLSDHIGRENTMLIVFIGQGIALSGLVLFGRNPYAFLIFAPMVFLCYAELYAISSAMAGDIFGTRHVTANSGMLYTTKGIAALLVPLGSVITVATGSWNTVFLGCGVASIAMGFVAKFVLEPMRIRFVNHGGEKPAGQLAHAARCKSEPTV</sequence>
<dbReference type="Gene3D" id="1.20.1250.20">
    <property type="entry name" value="MFS general substrate transporter like domains"/>
    <property type="match status" value="2"/>
</dbReference>
<dbReference type="InterPro" id="IPR036259">
    <property type="entry name" value="MFS_trans_sf"/>
</dbReference>
<evidence type="ECO:0000259" key="5">
    <source>
        <dbReference type="PROSITE" id="PS50850"/>
    </source>
</evidence>
<dbReference type="InterPro" id="IPR011701">
    <property type="entry name" value="MFS"/>
</dbReference>
<keyword evidence="7" id="KW-1185">Reference proteome</keyword>
<evidence type="ECO:0000313" key="7">
    <source>
        <dbReference type="Proteomes" id="UP000295722"/>
    </source>
</evidence>
<evidence type="ECO:0000256" key="2">
    <source>
        <dbReference type="ARBA" id="ARBA00022989"/>
    </source>
</evidence>
<feature type="transmembrane region" description="Helical" evidence="4">
    <location>
        <begin position="391"/>
        <end position="410"/>
    </location>
</feature>
<dbReference type="InterPro" id="IPR020846">
    <property type="entry name" value="MFS_dom"/>
</dbReference>
<feature type="transmembrane region" description="Helical" evidence="4">
    <location>
        <begin position="260"/>
        <end position="281"/>
    </location>
</feature>
<protein>
    <submittedName>
        <fullName evidence="6">Oxalate/formate MFS antiporter</fullName>
    </submittedName>
</protein>
<name>A0A4R5M981_9BURK</name>
<comment type="caution">
    <text evidence="6">The sequence shown here is derived from an EMBL/GenBank/DDBJ whole genome shotgun (WGS) entry which is preliminary data.</text>
</comment>
<keyword evidence="1 4" id="KW-0812">Transmembrane</keyword>
<feature type="transmembrane region" description="Helical" evidence="4">
    <location>
        <begin position="364"/>
        <end position="385"/>
    </location>
</feature>
<feature type="transmembrane region" description="Helical" evidence="4">
    <location>
        <begin position="53"/>
        <end position="72"/>
    </location>
</feature>
<feature type="transmembrane region" description="Helical" evidence="4">
    <location>
        <begin position="84"/>
        <end position="103"/>
    </location>
</feature>
<dbReference type="PROSITE" id="PS50850">
    <property type="entry name" value="MFS"/>
    <property type="match status" value="1"/>
</dbReference>
<dbReference type="RefSeq" id="WP_133195861.1">
    <property type="nucleotide sequence ID" value="NZ_JBHUCW010000011.1"/>
</dbReference>
<feature type="transmembrane region" description="Helical" evidence="4">
    <location>
        <begin position="325"/>
        <end position="343"/>
    </location>
</feature>
<dbReference type="OrthoDB" id="8830981at2"/>
<feature type="domain" description="Major facilitator superfamily (MFS) profile" evidence="5">
    <location>
        <begin position="16"/>
        <end position="414"/>
    </location>
</feature>
<dbReference type="PANTHER" id="PTHR11360:SF304">
    <property type="entry name" value="MFS DOMAIN-CONTAINING PROTEIN"/>
    <property type="match status" value="1"/>
</dbReference>
<dbReference type="EMBL" id="SMRP01000007">
    <property type="protein sequence ID" value="TDG22764.1"/>
    <property type="molecule type" value="Genomic_DNA"/>
</dbReference>
<organism evidence="6 7">
    <name type="scientific">Paraburkholderia silviterrae</name>
    <dbReference type="NCBI Taxonomy" id="2528715"/>
    <lineage>
        <taxon>Bacteria</taxon>
        <taxon>Pseudomonadati</taxon>
        <taxon>Pseudomonadota</taxon>
        <taxon>Betaproteobacteria</taxon>
        <taxon>Burkholderiales</taxon>
        <taxon>Burkholderiaceae</taxon>
        <taxon>Paraburkholderia</taxon>
    </lineage>
</organism>
<dbReference type="Pfam" id="PF07690">
    <property type="entry name" value="MFS_1"/>
    <property type="match status" value="1"/>
</dbReference>
<evidence type="ECO:0000256" key="4">
    <source>
        <dbReference type="SAM" id="Phobius"/>
    </source>
</evidence>
<feature type="transmembrane region" description="Helical" evidence="4">
    <location>
        <begin position="225"/>
        <end position="248"/>
    </location>
</feature>
<evidence type="ECO:0000313" key="6">
    <source>
        <dbReference type="EMBL" id="TDG22764.1"/>
    </source>
</evidence>
<evidence type="ECO:0000256" key="1">
    <source>
        <dbReference type="ARBA" id="ARBA00022692"/>
    </source>
</evidence>
<keyword evidence="2 4" id="KW-1133">Transmembrane helix</keyword>
<feature type="transmembrane region" description="Helical" evidence="4">
    <location>
        <begin position="302"/>
        <end position="319"/>
    </location>
</feature>
<dbReference type="CDD" id="cd17353">
    <property type="entry name" value="MFS_OFA_like"/>
    <property type="match status" value="1"/>
</dbReference>
<gene>
    <name evidence="6" type="primary">oxlT</name>
    <name evidence="6" type="ORF">EYW47_16225</name>
</gene>
<dbReference type="GO" id="GO:0019531">
    <property type="term" value="F:oxalate transmembrane transporter activity"/>
    <property type="evidence" value="ECO:0007669"/>
    <property type="project" value="InterPro"/>
</dbReference>
<dbReference type="PANTHER" id="PTHR11360">
    <property type="entry name" value="MONOCARBOXYLATE TRANSPORTER"/>
    <property type="match status" value="1"/>
</dbReference>
<dbReference type="NCBIfam" id="TIGR04259">
    <property type="entry name" value="oxa_formateAnti"/>
    <property type="match status" value="1"/>
</dbReference>
<accession>A0A4R5M981</accession>